<protein>
    <submittedName>
        <fullName evidence="1">Uncharacterized protein</fullName>
    </submittedName>
</protein>
<gene>
    <name evidence="1" type="ORF">HOO34_02495</name>
</gene>
<name>A0A7G9LPS0_9BACT</name>
<dbReference type="RefSeq" id="WP_187474849.1">
    <property type="nucleotide sequence ID" value="NZ_CP060693.1"/>
</dbReference>
<reference evidence="1 2" key="1">
    <citation type="journal article" date="2020" name="Front. Microbiol.">
        <title>Genomic Analysis and Antimicrobial Resistance of Aliarcobacter cryaerophilus Strains From German Water Poultry.</title>
        <authorList>
            <person name="Muller E."/>
            <person name="Hotzel H."/>
            <person name="Ahlers C."/>
            <person name="Hanel I."/>
            <person name="Tomaso H."/>
            <person name="Abdel-Glil M.Y."/>
        </authorList>
    </citation>
    <scope>NUCLEOTIDE SEQUENCE [LARGE SCALE GENOMIC DNA]</scope>
    <source>
        <strain evidence="1 2">16CS1285-4</strain>
    </source>
</reference>
<organism evidence="1 2">
    <name type="scientific">Aliarcobacter cryaerophilus</name>
    <dbReference type="NCBI Taxonomy" id="28198"/>
    <lineage>
        <taxon>Bacteria</taxon>
        <taxon>Pseudomonadati</taxon>
        <taxon>Campylobacterota</taxon>
        <taxon>Epsilonproteobacteria</taxon>
        <taxon>Campylobacterales</taxon>
        <taxon>Arcobacteraceae</taxon>
        <taxon>Aliarcobacter</taxon>
    </lineage>
</organism>
<dbReference type="AlphaFoldDB" id="A0A7G9LPS0"/>
<evidence type="ECO:0000313" key="2">
    <source>
        <dbReference type="Proteomes" id="UP000515842"/>
    </source>
</evidence>
<accession>A0A7G9LPS0</accession>
<dbReference type="Proteomes" id="UP000515842">
    <property type="component" value="Chromosome"/>
</dbReference>
<evidence type="ECO:0000313" key="1">
    <source>
        <dbReference type="EMBL" id="QNM90619.1"/>
    </source>
</evidence>
<dbReference type="EMBL" id="CP060693">
    <property type="protein sequence ID" value="QNM90619.1"/>
    <property type="molecule type" value="Genomic_DNA"/>
</dbReference>
<sequence length="301" mass="35419">MEEKEFIKISNRCLSLCYDLAGKSKDKNKVVELLVKYVFKKIPTDNLMSTCDSLRLNISNLTEPEQDAFEEGLEIFLRQNFGVSKKCIACKNEIRVNAKNCPKCGQTQTSESQKEIAWLQIRENNELWKAIDPNIFFSFHIDRREIIEFTNSKSFINFLKPNSKSFFLKKRLIFDLENNLVEKENLILEAKAKQNKFYFAYKLTSIDTENLKIITIDDYKSLFESKGFLEYIITDNSEEAEDFVSSDTEIILLDEDEIIKLYEQEYSRAAYLNFNRYENLSEKFINRKKKENKNGINSTIY</sequence>
<proteinExistence type="predicted"/>